<dbReference type="PRINTS" id="PR00625">
    <property type="entry name" value="JDOMAIN"/>
</dbReference>
<dbReference type="RefSeq" id="WP_260978992.1">
    <property type="nucleotide sequence ID" value="NZ_JAODBU010000012.1"/>
</dbReference>
<dbReference type="InterPro" id="IPR050817">
    <property type="entry name" value="DjlA_DnaK_co-chaperone"/>
</dbReference>
<dbReference type="InterPro" id="IPR001623">
    <property type="entry name" value="DnaJ_domain"/>
</dbReference>
<dbReference type="PANTHER" id="PTHR24074">
    <property type="entry name" value="CO-CHAPERONE PROTEIN DJLA"/>
    <property type="match status" value="1"/>
</dbReference>
<evidence type="ECO:0000256" key="1">
    <source>
        <dbReference type="ARBA" id="ARBA00022705"/>
    </source>
</evidence>
<evidence type="ECO:0000259" key="2">
    <source>
        <dbReference type="PROSITE" id="PS50076"/>
    </source>
</evidence>
<dbReference type="Gene3D" id="1.10.287.110">
    <property type="entry name" value="DnaJ domain"/>
    <property type="match status" value="1"/>
</dbReference>
<dbReference type="SMART" id="SM00271">
    <property type="entry name" value="DnaJ"/>
    <property type="match status" value="1"/>
</dbReference>
<organism evidence="3 4">
    <name type="scientific">Eubacterium album</name>
    <dbReference type="NCBI Taxonomy" id="2978477"/>
    <lineage>
        <taxon>Bacteria</taxon>
        <taxon>Bacillati</taxon>
        <taxon>Bacillota</taxon>
        <taxon>Clostridia</taxon>
        <taxon>Eubacteriales</taxon>
        <taxon>Eubacteriaceae</taxon>
        <taxon>Eubacterium</taxon>
    </lineage>
</organism>
<dbReference type="SUPFAM" id="SSF46565">
    <property type="entry name" value="Chaperone J-domain"/>
    <property type="match status" value="1"/>
</dbReference>
<evidence type="ECO:0000313" key="3">
    <source>
        <dbReference type="EMBL" id="MCT7399676.1"/>
    </source>
</evidence>
<dbReference type="InterPro" id="IPR036869">
    <property type="entry name" value="J_dom_sf"/>
</dbReference>
<proteinExistence type="predicted"/>
<dbReference type="PROSITE" id="PS50076">
    <property type="entry name" value="DNAJ_2"/>
    <property type="match status" value="1"/>
</dbReference>
<dbReference type="EMBL" id="JAODBU010000012">
    <property type="protein sequence ID" value="MCT7399676.1"/>
    <property type="molecule type" value="Genomic_DNA"/>
</dbReference>
<name>A0ABT2M446_9FIRM</name>
<dbReference type="Pfam" id="PF00226">
    <property type="entry name" value="DnaJ"/>
    <property type="match status" value="1"/>
</dbReference>
<keyword evidence="4" id="KW-1185">Reference proteome</keyword>
<dbReference type="SUPFAM" id="SSF48452">
    <property type="entry name" value="TPR-like"/>
    <property type="match status" value="1"/>
</dbReference>
<keyword evidence="1" id="KW-0235">DNA replication</keyword>
<gene>
    <name evidence="3" type="ORF">N5B56_11390</name>
</gene>
<feature type="domain" description="J" evidence="2">
    <location>
        <begin position="2"/>
        <end position="82"/>
    </location>
</feature>
<sequence>MNPYDVLGVRPDASEDEIKKAYKALSRKYHPDANINNPNKEQAEEKFKQVQQAYSQIMDARKHGANGYGGSSYGSGTYGGYGSGYGNSGSYGSGNSGGFGGYGSNGSGGYNSGGFGDWDFGGFDFGGFGNFGGFGTSYGSAGNYGNSSNMSEDEMHMRAAANYINNQHYAEALNVLNTISNKNATWYYYSAIANKGVGNNVQALEHARMASSMEPNNATYQQLVRTFESGGSWYTSRQSSYGGMPTIICSNPLLACCLANLCCNACCAGCGGGYTYR</sequence>
<dbReference type="CDD" id="cd06257">
    <property type="entry name" value="DnaJ"/>
    <property type="match status" value="1"/>
</dbReference>
<comment type="caution">
    <text evidence="3">The sequence shown here is derived from an EMBL/GenBank/DDBJ whole genome shotgun (WGS) entry which is preliminary data.</text>
</comment>
<dbReference type="Gene3D" id="1.25.40.10">
    <property type="entry name" value="Tetratricopeptide repeat domain"/>
    <property type="match status" value="1"/>
</dbReference>
<evidence type="ECO:0000313" key="4">
    <source>
        <dbReference type="Proteomes" id="UP001431199"/>
    </source>
</evidence>
<dbReference type="InterPro" id="IPR011990">
    <property type="entry name" value="TPR-like_helical_dom_sf"/>
</dbReference>
<reference evidence="3" key="1">
    <citation type="submission" date="2022-09" db="EMBL/GenBank/DDBJ databases">
        <title>Eubacterium sp. LFL-14 isolated from human feces.</title>
        <authorList>
            <person name="Liu F."/>
        </authorList>
    </citation>
    <scope>NUCLEOTIDE SEQUENCE</scope>
    <source>
        <strain evidence="3">LFL-14</strain>
    </source>
</reference>
<accession>A0ABT2M446</accession>
<protein>
    <submittedName>
        <fullName evidence="3">J domain-containing protein</fullName>
    </submittedName>
</protein>
<dbReference type="Proteomes" id="UP001431199">
    <property type="component" value="Unassembled WGS sequence"/>
</dbReference>